<sequence>MSQKTKRETMASIDIGSHALRMKIVEVHGTEEVKILEMLRHPISLGRDTFAMGKVRFETVDETCEILKGFKKLMNDYQIKTYRAVATSAIREAQNRDYIVDQIKLKTGLMIDVIDNGEERFLTYKSIRENLPNHQKIRSEGAMIVDIGSGSVEISVYKNNHLAITENIKLGSLRLREVLSSIENRTLNYPRLLEEYISSNIDRLDVSTEKGSFKNFIALGGEIRIISQLCNKTNDYDKLKYIKKEDFMLVYKELMEHPNHYAAKQYGLAQERADILLPSMMIFKKFFNMTQAKGIHAPLVSLRDGIISDIIDTKFNTQRKRDFMEDIIHSARYLAAKYKYDEKHGRAVEEKALLIFDALKPMHGLGERQRFLLQLAAILHDIGKFVNPLEHYIYSYHIILASNLIGVSREEMEIIANIARYHSKAVPRADHDNFRRLSEENRVIVSKLVAIIRLADALDRSHRQKIKTVQILWEEKEIIFRIDAEEDLLLEEWTFETKAEFFKEVFGVTPIMRLKRKMGI</sequence>
<dbReference type="GO" id="GO:0016462">
    <property type="term" value="F:pyrophosphatase activity"/>
    <property type="evidence" value="ECO:0007669"/>
    <property type="project" value="TreeGrafter"/>
</dbReference>
<dbReference type="InterPro" id="IPR003695">
    <property type="entry name" value="Ppx_GppA_N"/>
</dbReference>
<dbReference type="PANTHER" id="PTHR30005">
    <property type="entry name" value="EXOPOLYPHOSPHATASE"/>
    <property type="match status" value="1"/>
</dbReference>
<feature type="domain" description="Ppx/GppA phosphatase N-terminal" evidence="2">
    <location>
        <begin position="33"/>
        <end position="312"/>
    </location>
</feature>
<evidence type="ECO:0000256" key="1">
    <source>
        <dbReference type="ARBA" id="ARBA00007125"/>
    </source>
</evidence>
<dbReference type="InterPro" id="IPR050273">
    <property type="entry name" value="GppA/Ppx_hydrolase"/>
</dbReference>
<dbReference type="InterPro" id="IPR003607">
    <property type="entry name" value="HD/PDEase_dom"/>
</dbReference>
<dbReference type="EMBL" id="FQZV01000011">
    <property type="protein sequence ID" value="SHI97924.1"/>
    <property type="molecule type" value="Genomic_DNA"/>
</dbReference>
<evidence type="ECO:0000259" key="3">
    <source>
        <dbReference type="Pfam" id="PF21447"/>
    </source>
</evidence>
<reference evidence="5" key="1">
    <citation type="submission" date="2016-11" db="EMBL/GenBank/DDBJ databases">
        <authorList>
            <person name="Varghese N."/>
            <person name="Submissions S."/>
        </authorList>
    </citation>
    <scope>NUCLEOTIDE SEQUENCE [LARGE SCALE GENOMIC DNA]</scope>
    <source>
        <strain evidence="5">DSM 17957</strain>
    </source>
</reference>
<dbReference type="Gene3D" id="1.10.3210.10">
    <property type="entry name" value="Hypothetical protein af1432"/>
    <property type="match status" value="1"/>
</dbReference>
<dbReference type="AlphaFoldDB" id="A0A1M6FJR1"/>
<proteinExistence type="inferred from homology"/>
<dbReference type="Gene3D" id="3.30.420.40">
    <property type="match status" value="1"/>
</dbReference>
<dbReference type="CDD" id="cd24006">
    <property type="entry name" value="ASKHA_NBD_PPX_GppA"/>
    <property type="match status" value="1"/>
</dbReference>
<dbReference type="InterPro" id="IPR048950">
    <property type="entry name" value="Ppx_GppA_C"/>
</dbReference>
<dbReference type="SUPFAM" id="SSF53067">
    <property type="entry name" value="Actin-like ATPase domain"/>
    <property type="match status" value="2"/>
</dbReference>
<dbReference type="Proteomes" id="UP000184536">
    <property type="component" value="Unassembled WGS sequence"/>
</dbReference>
<name>A0A1M6FJR1_9FIRM</name>
<accession>A0A1M6FJR1</accession>
<organism evidence="4 5">
    <name type="scientific">Geosporobacter subterraneus DSM 17957</name>
    <dbReference type="NCBI Taxonomy" id="1121919"/>
    <lineage>
        <taxon>Bacteria</taxon>
        <taxon>Bacillati</taxon>
        <taxon>Bacillota</taxon>
        <taxon>Clostridia</taxon>
        <taxon>Peptostreptococcales</taxon>
        <taxon>Thermotaleaceae</taxon>
        <taxon>Geosporobacter</taxon>
    </lineage>
</organism>
<evidence type="ECO:0000259" key="2">
    <source>
        <dbReference type="Pfam" id="PF02541"/>
    </source>
</evidence>
<dbReference type="CDD" id="cd00077">
    <property type="entry name" value="HDc"/>
    <property type="match status" value="1"/>
</dbReference>
<dbReference type="STRING" id="1121919.SAMN02745975_01033"/>
<keyword evidence="5" id="KW-1185">Reference proteome</keyword>
<evidence type="ECO:0000313" key="5">
    <source>
        <dbReference type="Proteomes" id="UP000184536"/>
    </source>
</evidence>
<dbReference type="Gene3D" id="3.30.420.150">
    <property type="entry name" value="Exopolyphosphatase. Domain 2"/>
    <property type="match status" value="1"/>
</dbReference>
<evidence type="ECO:0000313" key="4">
    <source>
        <dbReference type="EMBL" id="SHI97924.1"/>
    </source>
</evidence>
<protein>
    <submittedName>
        <fullName evidence="4">Exopolyphosphatase / guanosine-5'-triphosphate,3'-diphosphate pyrophosphatase</fullName>
    </submittedName>
</protein>
<dbReference type="OrthoDB" id="9814545at2"/>
<dbReference type="RefSeq" id="WP_110940290.1">
    <property type="nucleotide sequence ID" value="NZ_FQZV01000011.1"/>
</dbReference>
<dbReference type="InterPro" id="IPR043129">
    <property type="entry name" value="ATPase_NBD"/>
</dbReference>
<comment type="similarity">
    <text evidence="1">Belongs to the GppA/Ppx family.</text>
</comment>
<dbReference type="Pfam" id="PF21447">
    <property type="entry name" value="Ppx-GppA_III"/>
    <property type="match status" value="1"/>
</dbReference>
<dbReference type="PANTHER" id="PTHR30005:SF0">
    <property type="entry name" value="RETROGRADE REGULATION PROTEIN 2"/>
    <property type="match status" value="1"/>
</dbReference>
<dbReference type="Pfam" id="PF02541">
    <property type="entry name" value="Ppx-GppA"/>
    <property type="match status" value="1"/>
</dbReference>
<feature type="domain" description="Ppx/GppA phosphatase C-terminal" evidence="3">
    <location>
        <begin position="330"/>
        <end position="489"/>
    </location>
</feature>
<dbReference type="SUPFAM" id="SSF109604">
    <property type="entry name" value="HD-domain/PDEase-like"/>
    <property type="match status" value="1"/>
</dbReference>
<gene>
    <name evidence="4" type="ORF">SAMN02745975_01033</name>
</gene>